<gene>
    <name evidence="9" type="primary">tpm</name>
    <name evidence="10" type="ORF">CKO42_14290</name>
</gene>
<evidence type="ECO:0000256" key="7">
    <source>
        <dbReference type="ARBA" id="ARBA00022679"/>
    </source>
</evidence>
<evidence type="ECO:0000313" key="11">
    <source>
        <dbReference type="Proteomes" id="UP001138768"/>
    </source>
</evidence>
<comment type="caution">
    <text evidence="10">The sequence shown here is derived from an EMBL/GenBank/DDBJ whole genome shotgun (WGS) entry which is preliminary data.</text>
</comment>
<keyword evidence="6 9" id="KW-0489">Methyltransferase</keyword>
<dbReference type="GO" id="GO:0010038">
    <property type="term" value="P:response to metal ion"/>
    <property type="evidence" value="ECO:0007669"/>
    <property type="project" value="InterPro"/>
</dbReference>
<dbReference type="PIRSF" id="PIRSF023956">
    <property type="entry name" value="Thiopurine_S-methyltransferase"/>
    <property type="match status" value="1"/>
</dbReference>
<evidence type="ECO:0000256" key="9">
    <source>
        <dbReference type="HAMAP-Rule" id="MF_00812"/>
    </source>
</evidence>
<organism evidence="10 11">
    <name type="scientific">Lamprobacter modestohalophilus</name>
    <dbReference type="NCBI Taxonomy" id="1064514"/>
    <lineage>
        <taxon>Bacteria</taxon>
        <taxon>Pseudomonadati</taxon>
        <taxon>Pseudomonadota</taxon>
        <taxon>Gammaproteobacteria</taxon>
        <taxon>Chromatiales</taxon>
        <taxon>Chromatiaceae</taxon>
        <taxon>Lamprobacter</taxon>
    </lineage>
</organism>
<accession>A0A9X0W9M0</accession>
<comment type="subcellular location">
    <subcellularLocation>
        <location evidence="2 9">Cytoplasm</location>
    </subcellularLocation>
</comment>
<dbReference type="GO" id="GO:0005737">
    <property type="term" value="C:cytoplasm"/>
    <property type="evidence" value="ECO:0007669"/>
    <property type="project" value="UniProtKB-SubCell"/>
</dbReference>
<dbReference type="EMBL" id="NRRY01000023">
    <property type="protein sequence ID" value="MBK1619587.1"/>
    <property type="molecule type" value="Genomic_DNA"/>
</dbReference>
<dbReference type="RefSeq" id="WP_200245181.1">
    <property type="nucleotide sequence ID" value="NZ_NRRY01000023.1"/>
</dbReference>
<dbReference type="NCBIfam" id="NF009732">
    <property type="entry name" value="PRK13255.1"/>
    <property type="match status" value="1"/>
</dbReference>
<dbReference type="InterPro" id="IPR008854">
    <property type="entry name" value="TPMT"/>
</dbReference>
<dbReference type="Proteomes" id="UP001138768">
    <property type="component" value="Unassembled WGS sequence"/>
</dbReference>
<comment type="caution">
    <text evidence="9">Lacks conserved residue(s) required for the propagation of feature annotation.</text>
</comment>
<dbReference type="InterPro" id="IPR022474">
    <property type="entry name" value="Thiopur_S-MeTfrase_Se/Te_detox"/>
</dbReference>
<keyword evidence="11" id="KW-1185">Reference proteome</keyword>
<feature type="binding site" evidence="9">
    <location>
        <position position="10"/>
    </location>
    <ligand>
        <name>S-adenosyl-L-methionine</name>
        <dbReference type="ChEBI" id="CHEBI:59789"/>
    </ligand>
</feature>
<sequence>MTPEFWLNRWQRSELGWHEDEINRHLAEHWPRLELPKGTAVLVPLCGKSLDMLWLASCGHRVLGVDISPLAAEQFFAESQLEPRIEVRGPFQHYQVDEISVMIGDFFDLSPEQVAGIAAVYDRASLIALPPEMRPRYARHLATLLPADVRSLLITLEYEQSRMKGPPFAVVEPEVRALFEPNFQVETLSVFDALAESPRFRARGLDALDERVYQLRRLPPNP</sequence>
<evidence type="ECO:0000256" key="4">
    <source>
        <dbReference type="ARBA" id="ARBA00011905"/>
    </source>
</evidence>
<dbReference type="PANTHER" id="PTHR10259">
    <property type="entry name" value="THIOPURINE S-METHYLTRANSFERASE"/>
    <property type="match status" value="1"/>
</dbReference>
<dbReference type="GO" id="GO:0008119">
    <property type="term" value="F:thiopurine S-methyltransferase activity"/>
    <property type="evidence" value="ECO:0007669"/>
    <property type="project" value="UniProtKB-UniRule"/>
</dbReference>
<dbReference type="InterPro" id="IPR025835">
    <property type="entry name" value="Thiopurine_S-MeTrfase"/>
</dbReference>
<evidence type="ECO:0000256" key="5">
    <source>
        <dbReference type="ARBA" id="ARBA00022490"/>
    </source>
</evidence>
<feature type="binding site" evidence="9">
    <location>
        <position position="45"/>
    </location>
    <ligand>
        <name>S-adenosyl-L-methionine</name>
        <dbReference type="ChEBI" id="CHEBI:59789"/>
    </ligand>
</feature>
<comment type="similarity">
    <text evidence="3 9">Belongs to the class I-like SAM-binding methyltransferase superfamily. TPMT family.</text>
</comment>
<dbReference type="HAMAP" id="MF_00812">
    <property type="entry name" value="Thiopur_methtran"/>
    <property type="match status" value="1"/>
</dbReference>
<evidence type="ECO:0000256" key="2">
    <source>
        <dbReference type="ARBA" id="ARBA00004496"/>
    </source>
</evidence>
<evidence type="ECO:0000256" key="8">
    <source>
        <dbReference type="ARBA" id="ARBA00022691"/>
    </source>
</evidence>
<evidence type="ECO:0000313" key="10">
    <source>
        <dbReference type="EMBL" id="MBK1619587.1"/>
    </source>
</evidence>
<reference evidence="10 11" key="1">
    <citation type="journal article" date="2020" name="Microorganisms">
        <title>Osmotic Adaptation and Compatible Solute Biosynthesis of Phototrophic Bacteria as Revealed from Genome Analyses.</title>
        <authorList>
            <person name="Imhoff J.F."/>
            <person name="Rahn T."/>
            <person name="Kunzel S."/>
            <person name="Keller A."/>
            <person name="Neulinger S.C."/>
        </authorList>
    </citation>
    <scope>NUCLEOTIDE SEQUENCE [LARGE SCALE GENOMIC DNA]</scope>
    <source>
        <strain evidence="10 11">DSM 25653</strain>
    </source>
</reference>
<proteinExistence type="inferred from homology"/>
<dbReference type="NCBIfam" id="TIGR03840">
    <property type="entry name" value="TMPT_Se_Te"/>
    <property type="match status" value="1"/>
</dbReference>
<evidence type="ECO:0000256" key="3">
    <source>
        <dbReference type="ARBA" id="ARBA00008145"/>
    </source>
</evidence>
<evidence type="ECO:0000256" key="6">
    <source>
        <dbReference type="ARBA" id="ARBA00022603"/>
    </source>
</evidence>
<dbReference type="InterPro" id="IPR029063">
    <property type="entry name" value="SAM-dependent_MTases_sf"/>
</dbReference>
<dbReference type="Gene3D" id="3.40.50.150">
    <property type="entry name" value="Vaccinia Virus protein VP39"/>
    <property type="match status" value="1"/>
</dbReference>
<dbReference type="PROSITE" id="PS51585">
    <property type="entry name" value="SAM_MT_TPMT"/>
    <property type="match status" value="1"/>
</dbReference>
<dbReference type="FunFam" id="3.40.50.150:FF:000101">
    <property type="entry name" value="Thiopurine S-methyltransferase"/>
    <property type="match status" value="1"/>
</dbReference>
<keyword evidence="7 9" id="KW-0808">Transferase</keyword>
<dbReference type="AlphaFoldDB" id="A0A9X0W9M0"/>
<dbReference type="Pfam" id="PF05724">
    <property type="entry name" value="TPMT"/>
    <property type="match status" value="1"/>
</dbReference>
<protein>
    <recommendedName>
        <fullName evidence="4 9">Thiopurine S-methyltransferase</fullName>
        <ecNumber evidence="4 9">2.1.1.67</ecNumber>
    </recommendedName>
    <alternativeName>
        <fullName evidence="9">Thiopurine methyltransferase</fullName>
    </alternativeName>
</protein>
<dbReference type="GO" id="GO:0032259">
    <property type="term" value="P:methylation"/>
    <property type="evidence" value="ECO:0007669"/>
    <property type="project" value="UniProtKB-KW"/>
</dbReference>
<dbReference type="EC" id="2.1.1.67" evidence="4 9"/>
<keyword evidence="8 9" id="KW-0949">S-adenosyl-L-methionine</keyword>
<name>A0A9X0W9M0_9GAMM</name>
<comment type="catalytic activity">
    <reaction evidence="1 9">
        <text>S-adenosyl-L-methionine + a thiopurine = S-adenosyl-L-homocysteine + a thiopurine S-methylether.</text>
        <dbReference type="EC" id="2.1.1.67"/>
    </reaction>
</comment>
<dbReference type="PANTHER" id="PTHR10259:SF11">
    <property type="entry name" value="THIOPURINE S-METHYLTRANSFERASE"/>
    <property type="match status" value="1"/>
</dbReference>
<evidence type="ECO:0000256" key="1">
    <source>
        <dbReference type="ARBA" id="ARBA00000903"/>
    </source>
</evidence>
<dbReference type="SUPFAM" id="SSF53335">
    <property type="entry name" value="S-adenosyl-L-methionine-dependent methyltransferases"/>
    <property type="match status" value="1"/>
</dbReference>
<keyword evidence="5 9" id="KW-0963">Cytoplasm</keyword>
<feature type="binding site" evidence="9">
    <location>
        <position position="123"/>
    </location>
    <ligand>
        <name>S-adenosyl-L-methionine</name>
        <dbReference type="ChEBI" id="CHEBI:59789"/>
    </ligand>
</feature>